<dbReference type="SMART" id="SM00895">
    <property type="entry name" value="FCD"/>
    <property type="match status" value="1"/>
</dbReference>
<feature type="domain" description="HTH gntR-type" evidence="4">
    <location>
        <begin position="10"/>
        <end position="77"/>
    </location>
</feature>
<dbReference type="RefSeq" id="WP_048512965.1">
    <property type="nucleotide sequence ID" value="NZ_FUXD01000009.1"/>
</dbReference>
<dbReference type="OrthoDB" id="389878at2"/>
<reference evidence="5 6" key="1">
    <citation type="submission" date="2015-06" db="EMBL/GenBank/DDBJ databases">
        <title>Draft genome sequence of beer spoilage bacterium Megasphaera cerevisiae type strain 20462.</title>
        <authorList>
            <person name="Kutumbaka K."/>
            <person name="Pasmowitz J."/>
            <person name="Mategko J."/>
            <person name="Reyes D."/>
            <person name="Friedrich A."/>
            <person name="Han S."/>
            <person name="Martens-Habbena W."/>
            <person name="Neal-McKinney J."/>
            <person name="Janagama H.K."/>
            <person name="Nadala C."/>
            <person name="Samadpour M."/>
        </authorList>
    </citation>
    <scope>NUCLEOTIDE SEQUENCE [LARGE SCALE GENOMIC DNA]</scope>
    <source>
        <strain evidence="5 6">DSM 20462</strain>
    </source>
</reference>
<dbReference type="GO" id="GO:0003677">
    <property type="term" value="F:DNA binding"/>
    <property type="evidence" value="ECO:0007669"/>
    <property type="project" value="UniProtKB-KW"/>
</dbReference>
<keyword evidence="2" id="KW-0238">DNA-binding</keyword>
<evidence type="ECO:0000256" key="3">
    <source>
        <dbReference type="ARBA" id="ARBA00023163"/>
    </source>
</evidence>
<dbReference type="Pfam" id="PF00392">
    <property type="entry name" value="GntR"/>
    <property type="match status" value="1"/>
</dbReference>
<evidence type="ECO:0000313" key="5">
    <source>
        <dbReference type="EMBL" id="KMO87744.1"/>
    </source>
</evidence>
<name>A0A0J6WYL9_9FIRM</name>
<dbReference type="InterPro" id="IPR008920">
    <property type="entry name" value="TF_FadR/GntR_C"/>
</dbReference>
<protein>
    <submittedName>
        <fullName evidence="5">GntR family transcriptional regulator</fullName>
    </submittedName>
</protein>
<dbReference type="SUPFAM" id="SSF48008">
    <property type="entry name" value="GntR ligand-binding domain-like"/>
    <property type="match status" value="1"/>
</dbReference>
<dbReference type="Pfam" id="PF07729">
    <property type="entry name" value="FCD"/>
    <property type="match status" value="1"/>
</dbReference>
<evidence type="ECO:0000256" key="2">
    <source>
        <dbReference type="ARBA" id="ARBA00023125"/>
    </source>
</evidence>
<evidence type="ECO:0000256" key="1">
    <source>
        <dbReference type="ARBA" id="ARBA00023015"/>
    </source>
</evidence>
<dbReference type="STRING" id="39029.BSR42_07990"/>
<dbReference type="PATRIC" id="fig|1122219.3.peg.238"/>
<dbReference type="Gene3D" id="1.10.10.10">
    <property type="entry name" value="Winged helix-like DNA-binding domain superfamily/Winged helix DNA-binding domain"/>
    <property type="match status" value="1"/>
</dbReference>
<keyword evidence="3" id="KW-0804">Transcription</keyword>
<dbReference type="Gene3D" id="1.20.120.530">
    <property type="entry name" value="GntR ligand-binding domain-like"/>
    <property type="match status" value="1"/>
</dbReference>
<dbReference type="EMBL" id="LEKT01000002">
    <property type="protein sequence ID" value="KMO87744.1"/>
    <property type="molecule type" value="Genomic_DNA"/>
</dbReference>
<evidence type="ECO:0000313" key="6">
    <source>
        <dbReference type="Proteomes" id="UP000036503"/>
    </source>
</evidence>
<dbReference type="SMART" id="SM00345">
    <property type="entry name" value="HTH_GNTR"/>
    <property type="match status" value="1"/>
</dbReference>
<dbReference type="Proteomes" id="UP000036503">
    <property type="component" value="Unassembled WGS sequence"/>
</dbReference>
<dbReference type="PANTHER" id="PTHR43537">
    <property type="entry name" value="TRANSCRIPTIONAL REGULATOR, GNTR FAMILY"/>
    <property type="match status" value="1"/>
</dbReference>
<accession>A0A0J6WYL9</accession>
<dbReference type="InterPro" id="IPR036388">
    <property type="entry name" value="WH-like_DNA-bd_sf"/>
</dbReference>
<dbReference type="GO" id="GO:0003700">
    <property type="term" value="F:DNA-binding transcription factor activity"/>
    <property type="evidence" value="ECO:0007669"/>
    <property type="project" value="InterPro"/>
</dbReference>
<comment type="caution">
    <text evidence="5">The sequence shown here is derived from an EMBL/GenBank/DDBJ whole genome shotgun (WGS) entry which is preliminary data.</text>
</comment>
<dbReference type="AlphaFoldDB" id="A0A0J6WYL9"/>
<gene>
    <name evidence="5" type="ORF">AB840_01050</name>
</gene>
<organism evidence="5 6">
    <name type="scientific">Megasphaera cerevisiae DSM 20462</name>
    <dbReference type="NCBI Taxonomy" id="1122219"/>
    <lineage>
        <taxon>Bacteria</taxon>
        <taxon>Bacillati</taxon>
        <taxon>Bacillota</taxon>
        <taxon>Negativicutes</taxon>
        <taxon>Veillonellales</taxon>
        <taxon>Veillonellaceae</taxon>
        <taxon>Megasphaera</taxon>
    </lineage>
</organism>
<keyword evidence="1" id="KW-0805">Transcription regulation</keyword>
<dbReference type="InterPro" id="IPR011711">
    <property type="entry name" value="GntR_C"/>
</dbReference>
<dbReference type="InterPro" id="IPR036390">
    <property type="entry name" value="WH_DNA-bd_sf"/>
</dbReference>
<sequence>MEILEKGRAESAKQYIKRVLTHNIVNIALQPGEKIVEKELCQFFQLSRTPIREAILELHKDHLIDIRPKRGTYVSYIDEKRVEEVRQLREVLEGEIAVQACRLLTNEQIDILRENVIVWQYYIEKQQERKIFELDKAFHAMLYTMCGKEYWNEIVQAVAPHFDRTTVLSFRCQPKKHVLMDHKQLIEAIEKKDEQEACAAARRHLHRYHENIDMMKQRFPGYFEK</sequence>
<dbReference type="SUPFAM" id="SSF46785">
    <property type="entry name" value="Winged helix' DNA-binding domain"/>
    <property type="match status" value="1"/>
</dbReference>
<dbReference type="PROSITE" id="PS50949">
    <property type="entry name" value="HTH_GNTR"/>
    <property type="match status" value="1"/>
</dbReference>
<dbReference type="InParanoid" id="A0A0J6WYL9"/>
<dbReference type="PANTHER" id="PTHR43537:SF51">
    <property type="entry name" value="HTH-TYPE TRANSCRIPTIONAL REGULATOR LGOR-RELATED"/>
    <property type="match status" value="1"/>
</dbReference>
<evidence type="ECO:0000259" key="4">
    <source>
        <dbReference type="PROSITE" id="PS50949"/>
    </source>
</evidence>
<proteinExistence type="predicted"/>
<dbReference type="CDD" id="cd07377">
    <property type="entry name" value="WHTH_GntR"/>
    <property type="match status" value="1"/>
</dbReference>
<dbReference type="InterPro" id="IPR000524">
    <property type="entry name" value="Tscrpt_reg_HTH_GntR"/>
</dbReference>
<keyword evidence="6" id="KW-1185">Reference proteome</keyword>